<dbReference type="GO" id="GO:0030174">
    <property type="term" value="P:regulation of DNA-templated DNA replication initiation"/>
    <property type="evidence" value="ECO:0007669"/>
    <property type="project" value="InterPro"/>
</dbReference>
<dbReference type="PANTHER" id="PTHR28637:SF1">
    <property type="entry name" value="DNA REPLICATION FACTOR CDT1"/>
    <property type="match status" value="1"/>
</dbReference>
<dbReference type="Pfam" id="PF08839">
    <property type="entry name" value="CDT1"/>
    <property type="match status" value="1"/>
</dbReference>
<dbReference type="GO" id="GO:0005634">
    <property type="term" value="C:nucleus"/>
    <property type="evidence" value="ECO:0007669"/>
    <property type="project" value="TreeGrafter"/>
</dbReference>
<dbReference type="Pfam" id="PF16679">
    <property type="entry name" value="CDT1_C"/>
    <property type="match status" value="1"/>
</dbReference>
<dbReference type="Gene3D" id="1.10.10.1420">
    <property type="entry name" value="DNA replication factor Cdt1, C-terminal WH domain"/>
    <property type="match status" value="1"/>
</dbReference>
<feature type="region of interest" description="Disordered" evidence="3">
    <location>
        <begin position="71"/>
        <end position="106"/>
    </location>
</feature>
<sequence>MQIKRHSASTKVKKVVVLLCRFKQLLRSIETIAIDNKLSYISKTRFIVKMGSMPMLVSLTSPKKGLCTPTKPMPASPFADGRSKELMSPSTPRRLFSPTKESPSKSLPAYQRFQSLVESGRPTLQLPYKYRCLAETFKCVDTVCSMFFNRREAITMKKLKPAVQRMMRKNFYETSLAQINHLYPEAYKFSQKKMSNPGSLTKYDYYQLVITPNVTECSATVTKTTNTDDVIKSGQQKSMNPQVMIERQQHLHKLLLDLVKAEHNKFLQNLNPPMNINPDKVTRWHPEFDLQNCPDVVQKELPRPPNIEKFSSAKDILSTARNLFDCATPKERMMQRYEAKQKLEKQPALVEPKAYDPVSSVLKGVPKSLIERIRARQAAKALDSMTRRPSQDKECNNYGRLPDLARHIRNIFVTESKGVLDLDFVLTKLENSYRERVPRNDMKDLLQLLAKETPINWLTFPHLRDRDFLKINKSEDLTEIIKQLEAKAEEKR</sequence>
<dbReference type="GO" id="GO:0003677">
    <property type="term" value="F:DNA binding"/>
    <property type="evidence" value="ECO:0007669"/>
    <property type="project" value="InterPro"/>
</dbReference>
<dbReference type="InterPro" id="IPR036390">
    <property type="entry name" value="WH_DNA-bd_sf"/>
</dbReference>
<organism evidence="5">
    <name type="scientific">Rhynchosciara americana</name>
    <name type="common">Fungus gnat</name>
    <dbReference type="NCBI Taxonomy" id="7186"/>
    <lineage>
        <taxon>Eukaryota</taxon>
        <taxon>Metazoa</taxon>
        <taxon>Ecdysozoa</taxon>
        <taxon>Arthropoda</taxon>
        <taxon>Hexapoda</taxon>
        <taxon>Insecta</taxon>
        <taxon>Pterygota</taxon>
        <taxon>Neoptera</taxon>
        <taxon>Endopterygota</taxon>
        <taxon>Diptera</taxon>
        <taxon>Nematocera</taxon>
        <taxon>Sciaroidea</taxon>
        <taxon>Sciaridae</taxon>
        <taxon>Rhynchosciara</taxon>
    </lineage>
</organism>
<evidence type="ECO:0000256" key="1">
    <source>
        <dbReference type="ARBA" id="ARBA00008356"/>
    </source>
</evidence>
<dbReference type="GO" id="GO:0070182">
    <property type="term" value="F:DNA polymerase binding"/>
    <property type="evidence" value="ECO:0007669"/>
    <property type="project" value="TreeGrafter"/>
</dbReference>
<dbReference type="GO" id="GO:0000076">
    <property type="term" value="P:DNA replication checkpoint signaling"/>
    <property type="evidence" value="ECO:0007669"/>
    <property type="project" value="TreeGrafter"/>
</dbReference>
<dbReference type="EMBL" id="FJ601915">
    <property type="protein sequence ID" value="ADA70309.1"/>
    <property type="molecule type" value="Genomic_DNA"/>
</dbReference>
<dbReference type="InterPro" id="IPR014939">
    <property type="entry name" value="CDT1_Gemini-bd-like"/>
</dbReference>
<evidence type="ECO:0000313" key="5">
    <source>
        <dbReference type="EMBL" id="ADA70309.1"/>
    </source>
</evidence>
<gene>
    <name evidence="5" type="primary">Dup</name>
</gene>
<dbReference type="InterPro" id="IPR045173">
    <property type="entry name" value="Cdt1"/>
</dbReference>
<evidence type="ECO:0000259" key="4">
    <source>
        <dbReference type="SMART" id="SM01075"/>
    </source>
</evidence>
<dbReference type="SUPFAM" id="SSF46785">
    <property type="entry name" value="Winged helix' DNA-binding domain"/>
    <property type="match status" value="1"/>
</dbReference>
<evidence type="ECO:0000256" key="3">
    <source>
        <dbReference type="SAM" id="MobiDB-lite"/>
    </source>
</evidence>
<dbReference type="PANTHER" id="PTHR28637">
    <property type="entry name" value="DNA REPLICATION FACTOR CDT1"/>
    <property type="match status" value="1"/>
</dbReference>
<dbReference type="GO" id="GO:0071163">
    <property type="term" value="P:DNA replication preinitiation complex assembly"/>
    <property type="evidence" value="ECO:0007669"/>
    <property type="project" value="InterPro"/>
</dbReference>
<dbReference type="CDD" id="cd08767">
    <property type="entry name" value="Cdt1_c"/>
    <property type="match status" value="1"/>
</dbReference>
<dbReference type="GO" id="GO:0000278">
    <property type="term" value="P:mitotic cell cycle"/>
    <property type="evidence" value="ECO:0007669"/>
    <property type="project" value="TreeGrafter"/>
</dbReference>
<keyword evidence="2" id="KW-0131">Cell cycle</keyword>
<dbReference type="SMART" id="SM01075">
    <property type="entry name" value="CDT1"/>
    <property type="match status" value="1"/>
</dbReference>
<protein>
    <submittedName>
        <fullName evidence="5">DUP</fullName>
    </submittedName>
</protein>
<comment type="similarity">
    <text evidence="1">Belongs to the Cdt1 family.</text>
</comment>
<reference evidence="5" key="1">
    <citation type="submission" date="2008-12" db="EMBL/GenBank/DDBJ databases">
        <title>Characterization of Dup, a Rhynchosciara americana Double Parked homolog.</title>
        <authorList>
            <person name="Siviero F."/>
            <person name="Teixeira P.R."/>
            <person name="Santelli G.M.M."/>
            <person name="Santelli R.V."/>
        </authorList>
    </citation>
    <scope>NUCLEOTIDE SEQUENCE</scope>
</reference>
<evidence type="ECO:0000256" key="2">
    <source>
        <dbReference type="ARBA" id="ARBA00023306"/>
    </source>
</evidence>
<dbReference type="AlphaFoldDB" id="D2DN34"/>
<accession>D2DN34</accession>
<dbReference type="InterPro" id="IPR038090">
    <property type="entry name" value="Cdt1_C_WH_dom_sf"/>
</dbReference>
<dbReference type="CDD" id="cd08674">
    <property type="entry name" value="Cdt1_m"/>
    <property type="match status" value="1"/>
</dbReference>
<feature type="domain" description="CDT1 Geminin-binding" evidence="4">
    <location>
        <begin position="126"/>
        <end position="303"/>
    </location>
</feature>
<name>D2DN34_RHYAM</name>
<proteinExistence type="inferred from homology"/>
<dbReference type="InterPro" id="IPR032054">
    <property type="entry name" value="Cdt1_C"/>
</dbReference>